<feature type="binding site" evidence="15">
    <location>
        <position position="92"/>
    </location>
    <ligand>
        <name>DNA</name>
        <dbReference type="ChEBI" id="CHEBI:16991"/>
    </ligand>
</feature>
<comment type="function">
    <text evidence="15">Involved in base excision repair of DNA damaged by oxidation or by mutagenic agents. Acts as DNA glycosylase that recognizes and removes damaged bases. Has a preference for oxidized purines, such as 7,8-dihydro-8-oxoguanine (8-oxoG). Has AP (apurinic/apyrimidinic) lyase activity and introduces nicks in the DNA strand. Cleaves the DNA backbone by beta-delta elimination to generate a single-strand break at the site of the removed base with both 3'- and 5'-phosphates.</text>
</comment>
<evidence type="ECO:0000313" key="18">
    <source>
        <dbReference type="EMBL" id="AMB94490.1"/>
    </source>
</evidence>
<reference evidence="19 21" key="3">
    <citation type="submission" date="2017-12" db="EMBL/GenBank/DDBJ databases">
        <title>Phylogenetic diversity of female urinary microbiome.</title>
        <authorList>
            <person name="Thomas-White K."/>
            <person name="Wolfe A.J."/>
        </authorList>
    </citation>
    <scope>NUCLEOTIDE SEQUENCE [LARGE SCALE GENOMIC DNA]</scope>
    <source>
        <strain evidence="19 21">UMB0139</strain>
    </source>
</reference>
<dbReference type="InterPro" id="IPR000214">
    <property type="entry name" value="Znf_DNA_glyclase/AP_lyase"/>
</dbReference>
<dbReference type="NCBIfam" id="NF002211">
    <property type="entry name" value="PRK01103.1"/>
    <property type="match status" value="1"/>
</dbReference>
<dbReference type="CDD" id="cd08966">
    <property type="entry name" value="EcFpg-like_N"/>
    <property type="match status" value="1"/>
</dbReference>
<dbReference type="GeneID" id="92903787"/>
<dbReference type="GO" id="GO:0003684">
    <property type="term" value="F:damaged DNA binding"/>
    <property type="evidence" value="ECO:0007669"/>
    <property type="project" value="InterPro"/>
</dbReference>
<evidence type="ECO:0000313" key="20">
    <source>
        <dbReference type="Proteomes" id="UP000069912"/>
    </source>
</evidence>
<dbReference type="PROSITE" id="PS51068">
    <property type="entry name" value="FPG_CAT"/>
    <property type="match status" value="1"/>
</dbReference>
<sequence length="277" mass="31668">MPELPEVDRVRQGLEDLVLGARVTGLSLSWPKIIDQPSPEEFETIMLGLRLEGLGRRGKYLIFDWGEWAWISHLRMEGKWLVLPSDQAVDKHTHLVLQLDDGRDLRYHDVRKFGRIRLFPKAQLDEELARLNLGPEPWDLDADTFYQQLQRRKLAIKLVLLDQHVVAGIGNIYADEILYRARLHPEQPANTVSRIKSNRLVHYAGKVIEEAMAKGGTTIRSYTDALGHSGGFQQTLNAYGRAGLPCPRCQTPMKKIKVGQRGTTFCPRCQVLKKERR</sequence>
<dbReference type="EMBL" id="PKGY01000001">
    <property type="protein sequence ID" value="PKZ23516.1"/>
    <property type="molecule type" value="Genomic_DNA"/>
</dbReference>
<comment type="subunit">
    <text evidence="3 15">Monomer.</text>
</comment>
<dbReference type="GO" id="GO:0006284">
    <property type="term" value="P:base-excision repair"/>
    <property type="evidence" value="ECO:0007669"/>
    <property type="project" value="InterPro"/>
</dbReference>
<dbReference type="FunFam" id="1.10.8.50:FF:000003">
    <property type="entry name" value="Formamidopyrimidine-DNA glycosylase"/>
    <property type="match status" value="1"/>
</dbReference>
<evidence type="ECO:0000256" key="2">
    <source>
        <dbReference type="ARBA" id="ARBA00009409"/>
    </source>
</evidence>
<evidence type="ECO:0000256" key="15">
    <source>
        <dbReference type="HAMAP-Rule" id="MF_00103"/>
    </source>
</evidence>
<evidence type="ECO:0000256" key="7">
    <source>
        <dbReference type="ARBA" id="ARBA00022801"/>
    </source>
</evidence>
<feature type="active site" description="Proton donor; for delta-elimination activity" evidence="15">
    <location>
        <position position="261"/>
    </location>
</feature>
<dbReference type="Pfam" id="PF01149">
    <property type="entry name" value="Fapy_DNA_glyco"/>
    <property type="match status" value="1"/>
</dbReference>
<evidence type="ECO:0000256" key="11">
    <source>
        <dbReference type="ARBA" id="ARBA00023239"/>
    </source>
</evidence>
<dbReference type="SMART" id="SM00898">
    <property type="entry name" value="Fapy_DNA_glyco"/>
    <property type="match status" value="1"/>
</dbReference>
<feature type="active site" description="Proton donor; for beta-elimination activity" evidence="15">
    <location>
        <position position="59"/>
    </location>
</feature>
<keyword evidence="20" id="KW-1185">Reference proteome</keyword>
<dbReference type="EC" id="3.2.2.23" evidence="15"/>
<gene>
    <name evidence="15" type="primary">mutM</name>
    <name evidence="15" type="synonym">fpg</name>
    <name evidence="18" type="ORF">AWM72_06875</name>
    <name evidence="19" type="ORF">CYJ28_02885</name>
</gene>
<comment type="similarity">
    <text evidence="2 15">Belongs to the FPG family.</text>
</comment>
<comment type="cofactor">
    <cofactor evidence="15">
        <name>Zn(2+)</name>
        <dbReference type="ChEBI" id="CHEBI:29105"/>
    </cofactor>
    <text evidence="15">Binds 1 zinc ion per subunit.</text>
</comment>
<dbReference type="Gene3D" id="3.20.190.10">
    <property type="entry name" value="MutM-like, N-terminal"/>
    <property type="match status" value="1"/>
</dbReference>
<evidence type="ECO:0000256" key="4">
    <source>
        <dbReference type="ARBA" id="ARBA00022723"/>
    </source>
</evidence>
<keyword evidence="11 15" id="KW-0456">Lyase</keyword>
<dbReference type="Gene3D" id="1.10.8.50">
    <property type="match status" value="1"/>
</dbReference>
<accession>A0A0X8FBV8</accession>
<dbReference type="InterPro" id="IPR015886">
    <property type="entry name" value="H2TH_FPG"/>
</dbReference>
<dbReference type="SUPFAM" id="SSF81624">
    <property type="entry name" value="N-terminal domain of MutM-like DNA repair proteins"/>
    <property type="match status" value="1"/>
</dbReference>
<evidence type="ECO:0000256" key="1">
    <source>
        <dbReference type="ARBA" id="ARBA00001668"/>
    </source>
</evidence>
<evidence type="ECO:0000313" key="21">
    <source>
        <dbReference type="Proteomes" id="UP000234239"/>
    </source>
</evidence>
<keyword evidence="6 15" id="KW-0863">Zinc-finger</keyword>
<evidence type="ECO:0000256" key="10">
    <source>
        <dbReference type="ARBA" id="ARBA00023204"/>
    </source>
</evidence>
<dbReference type="GO" id="GO:0003690">
    <property type="term" value="F:double-stranded DNA binding"/>
    <property type="evidence" value="ECO:0007669"/>
    <property type="project" value="UniProtKB-ARBA"/>
</dbReference>
<dbReference type="SUPFAM" id="SSF46946">
    <property type="entry name" value="S13-like H2TH domain"/>
    <property type="match status" value="1"/>
</dbReference>
<dbReference type="AlphaFoldDB" id="A0A0X8FBV8"/>
<dbReference type="KEGG" id="asan:AWM72_06875"/>
<evidence type="ECO:0000256" key="6">
    <source>
        <dbReference type="ARBA" id="ARBA00022771"/>
    </source>
</evidence>
<dbReference type="InterPro" id="IPR012319">
    <property type="entry name" value="FPG_cat"/>
</dbReference>
<evidence type="ECO:0000256" key="14">
    <source>
        <dbReference type="ARBA" id="ARBA00044632"/>
    </source>
</evidence>
<comment type="catalytic activity">
    <reaction evidence="1 15">
        <text>Hydrolysis of DNA containing ring-opened 7-methylguanine residues, releasing 2,6-diamino-4-hydroxy-5-(N-methyl)formamidopyrimidine.</text>
        <dbReference type="EC" id="3.2.2.23"/>
    </reaction>
</comment>
<feature type="active site" description="Schiff-base intermediate with DNA" evidence="15">
    <location>
        <position position="2"/>
    </location>
</feature>
<dbReference type="NCBIfam" id="TIGR00577">
    <property type="entry name" value="fpg"/>
    <property type="match status" value="1"/>
</dbReference>
<dbReference type="Pfam" id="PF06827">
    <property type="entry name" value="zf-FPG_IleRS"/>
    <property type="match status" value="1"/>
</dbReference>
<dbReference type="Pfam" id="PF06831">
    <property type="entry name" value="H2TH"/>
    <property type="match status" value="1"/>
</dbReference>
<evidence type="ECO:0000259" key="17">
    <source>
        <dbReference type="PROSITE" id="PS51068"/>
    </source>
</evidence>
<dbReference type="GO" id="GO:0034039">
    <property type="term" value="F:8-oxo-7,8-dihydroguanine DNA N-glycosylase activity"/>
    <property type="evidence" value="ECO:0007669"/>
    <property type="project" value="TreeGrafter"/>
</dbReference>
<dbReference type="SUPFAM" id="SSF57716">
    <property type="entry name" value="Glucocorticoid receptor-like (DNA-binding domain)"/>
    <property type="match status" value="1"/>
</dbReference>
<dbReference type="GO" id="GO:0140078">
    <property type="term" value="F:class I DNA-(apurinic or apyrimidinic site) endonuclease activity"/>
    <property type="evidence" value="ECO:0007669"/>
    <property type="project" value="UniProtKB-EC"/>
</dbReference>
<dbReference type="OrthoDB" id="9800855at2"/>
<dbReference type="EMBL" id="CP014160">
    <property type="protein sequence ID" value="AMB94490.1"/>
    <property type="molecule type" value="Genomic_DNA"/>
</dbReference>
<dbReference type="RefSeq" id="WP_067975283.1">
    <property type="nucleotide sequence ID" value="NZ_CAJHKM010000002.1"/>
</dbReference>
<organism evidence="18 20">
    <name type="scientific">Aerococcus sanguinicola</name>
    <dbReference type="NCBI Taxonomy" id="119206"/>
    <lineage>
        <taxon>Bacteria</taxon>
        <taxon>Bacillati</taxon>
        <taxon>Bacillota</taxon>
        <taxon>Bacilli</taxon>
        <taxon>Lactobacillales</taxon>
        <taxon>Aerococcaceae</taxon>
        <taxon>Aerococcus</taxon>
    </lineage>
</organism>
<dbReference type="PANTHER" id="PTHR22993">
    <property type="entry name" value="FORMAMIDOPYRIMIDINE-DNA GLYCOSYLASE"/>
    <property type="match status" value="1"/>
</dbReference>
<dbReference type="InterPro" id="IPR020629">
    <property type="entry name" value="FPG_Glyclase"/>
</dbReference>
<dbReference type="InterPro" id="IPR010979">
    <property type="entry name" value="Ribosomal_uS13-like_H2TH"/>
</dbReference>
<evidence type="ECO:0000313" key="19">
    <source>
        <dbReference type="EMBL" id="PKZ23516.1"/>
    </source>
</evidence>
<dbReference type="PANTHER" id="PTHR22993:SF9">
    <property type="entry name" value="FORMAMIDOPYRIMIDINE-DNA GLYCOSYLASE"/>
    <property type="match status" value="1"/>
</dbReference>
<dbReference type="InterPro" id="IPR035937">
    <property type="entry name" value="FPG_N"/>
</dbReference>
<keyword evidence="12 15" id="KW-0511">Multifunctional enzyme</keyword>
<evidence type="ECO:0000256" key="9">
    <source>
        <dbReference type="ARBA" id="ARBA00023125"/>
    </source>
</evidence>
<evidence type="ECO:0000256" key="12">
    <source>
        <dbReference type="ARBA" id="ARBA00023268"/>
    </source>
</evidence>
<proteinExistence type="inferred from homology"/>
<feature type="binding site" evidence="15">
    <location>
        <position position="111"/>
    </location>
    <ligand>
        <name>DNA</name>
        <dbReference type="ChEBI" id="CHEBI:16991"/>
    </ligand>
</feature>
<evidence type="ECO:0000256" key="8">
    <source>
        <dbReference type="ARBA" id="ARBA00022833"/>
    </source>
</evidence>
<comment type="catalytic activity">
    <reaction evidence="14 15">
        <text>2'-deoxyribonucleotide-(2'-deoxyribose 5'-phosphate)-2'-deoxyribonucleotide-DNA = a 3'-end 2'-deoxyribonucleotide-(2,3-dehydro-2,3-deoxyribose 5'-phosphate)-DNA + a 5'-end 5'-phospho-2'-deoxyribonucleoside-DNA + H(+)</text>
        <dbReference type="Rhea" id="RHEA:66592"/>
        <dbReference type="Rhea" id="RHEA-COMP:13180"/>
        <dbReference type="Rhea" id="RHEA-COMP:16897"/>
        <dbReference type="Rhea" id="RHEA-COMP:17067"/>
        <dbReference type="ChEBI" id="CHEBI:15378"/>
        <dbReference type="ChEBI" id="CHEBI:136412"/>
        <dbReference type="ChEBI" id="CHEBI:157695"/>
        <dbReference type="ChEBI" id="CHEBI:167181"/>
        <dbReference type="EC" id="4.2.99.18"/>
    </reaction>
</comment>
<dbReference type="EC" id="4.2.99.18" evidence="15"/>
<keyword evidence="9 15" id="KW-0238">DNA-binding</keyword>
<reference evidence="18 20" key="1">
    <citation type="journal article" date="2016" name="Genome Announc.">
        <title>Complete Genome Sequences of Aerococcus christensenii CCUG 28831T, Aerococcus sanguinicola CCUG 43001T, Aerococcus urinae CCUG 36881T, Aerococcus urinaeequi CCUG 28094T, Aerococcus urinaehominis CCUG 42038 BT, and Aerococcus viridans CCUG 4311T.</title>
        <authorList>
            <person name="Carkaci D."/>
            <person name="Dargis R."/>
            <person name="Nielsen X.C."/>
            <person name="Skovgaard O."/>
            <person name="Fuursted K."/>
            <person name="Christensen J.J."/>
        </authorList>
    </citation>
    <scope>NUCLEOTIDE SEQUENCE [LARGE SCALE GENOMIC DNA]</scope>
    <source>
        <strain evidence="18 20">CCUG43001</strain>
    </source>
</reference>
<dbReference type="InterPro" id="IPR010663">
    <property type="entry name" value="Znf_FPG/IleRS"/>
</dbReference>
<keyword evidence="5 15" id="KW-0227">DNA damage</keyword>
<keyword evidence="7 15" id="KW-0378">Hydrolase</keyword>
<dbReference type="GO" id="GO:0008270">
    <property type="term" value="F:zinc ion binding"/>
    <property type="evidence" value="ECO:0007669"/>
    <property type="project" value="UniProtKB-UniRule"/>
</dbReference>
<dbReference type="Proteomes" id="UP000234239">
    <property type="component" value="Unassembled WGS sequence"/>
</dbReference>
<evidence type="ECO:0000259" key="16">
    <source>
        <dbReference type="PROSITE" id="PS51066"/>
    </source>
</evidence>
<dbReference type="PROSITE" id="PS51066">
    <property type="entry name" value="ZF_FPG_2"/>
    <property type="match status" value="1"/>
</dbReference>
<protein>
    <recommendedName>
        <fullName evidence="15">Formamidopyrimidine-DNA glycosylase</fullName>
        <shortName evidence="15">Fapy-DNA glycosylase</shortName>
        <ecNumber evidence="15">3.2.2.23</ecNumber>
    </recommendedName>
    <alternativeName>
        <fullName evidence="15">DNA-(apurinic or apyrimidinic site) lyase MutM</fullName>
        <shortName evidence="15">AP lyase MutM</shortName>
        <ecNumber evidence="15">4.2.99.18</ecNumber>
    </alternativeName>
</protein>
<evidence type="ECO:0000256" key="3">
    <source>
        <dbReference type="ARBA" id="ARBA00011245"/>
    </source>
</evidence>
<name>A0A0X8FBV8_9LACT</name>
<keyword evidence="8 15" id="KW-0862">Zinc</keyword>
<dbReference type="HAMAP" id="MF_00103">
    <property type="entry name" value="Fapy_DNA_glycosyl"/>
    <property type="match status" value="1"/>
</dbReference>
<keyword evidence="4 15" id="KW-0479">Metal-binding</keyword>
<dbReference type="SMART" id="SM01232">
    <property type="entry name" value="H2TH"/>
    <property type="match status" value="1"/>
</dbReference>
<reference evidence="20" key="2">
    <citation type="submission" date="2016-01" db="EMBL/GenBank/DDBJ databases">
        <title>Six Aerococcus type strain genome sequencing and assembly using PacBio and Illumina Hiseq.</title>
        <authorList>
            <person name="Carkaci D."/>
            <person name="Dargis R."/>
            <person name="Nielsen X.C."/>
            <person name="Skovgaard O."/>
            <person name="Fuursted K."/>
            <person name="Christensen J.J."/>
        </authorList>
    </citation>
    <scope>NUCLEOTIDE SEQUENCE [LARGE SCALE GENOMIC DNA]</scope>
    <source>
        <strain evidence="20">CCUG43001</strain>
    </source>
</reference>
<evidence type="ECO:0000256" key="5">
    <source>
        <dbReference type="ARBA" id="ARBA00022763"/>
    </source>
</evidence>
<feature type="active site" description="Proton donor" evidence="15">
    <location>
        <position position="3"/>
    </location>
</feature>
<keyword evidence="13 15" id="KW-0326">Glycosidase</keyword>
<feature type="binding site" evidence="15">
    <location>
        <position position="152"/>
    </location>
    <ligand>
        <name>DNA</name>
        <dbReference type="ChEBI" id="CHEBI:16991"/>
    </ligand>
</feature>
<evidence type="ECO:0000256" key="13">
    <source>
        <dbReference type="ARBA" id="ARBA00023295"/>
    </source>
</evidence>
<feature type="domain" description="FPG-type" evidence="16">
    <location>
        <begin position="237"/>
        <end position="271"/>
    </location>
</feature>
<keyword evidence="10 15" id="KW-0234">DNA repair</keyword>
<feature type="domain" description="Formamidopyrimidine-DNA glycosylase catalytic" evidence="17">
    <location>
        <begin position="2"/>
        <end position="114"/>
    </location>
</feature>
<dbReference type="Proteomes" id="UP000069912">
    <property type="component" value="Chromosome"/>
</dbReference>